<evidence type="ECO:0000256" key="1">
    <source>
        <dbReference type="SAM" id="Phobius"/>
    </source>
</evidence>
<organism evidence="2">
    <name type="scientific">uncultured Caudovirales phage</name>
    <dbReference type="NCBI Taxonomy" id="2100421"/>
    <lineage>
        <taxon>Viruses</taxon>
        <taxon>Duplodnaviria</taxon>
        <taxon>Heunggongvirae</taxon>
        <taxon>Uroviricota</taxon>
        <taxon>Caudoviricetes</taxon>
        <taxon>Peduoviridae</taxon>
        <taxon>Maltschvirus</taxon>
        <taxon>Maltschvirus maltsch</taxon>
    </lineage>
</organism>
<accession>A0A6J5QQJ9</accession>
<dbReference type="EMBL" id="LR797091">
    <property type="protein sequence ID" value="CAB4186042.1"/>
    <property type="molecule type" value="Genomic_DNA"/>
</dbReference>
<evidence type="ECO:0000313" key="3">
    <source>
        <dbReference type="EMBL" id="CAB4194216.1"/>
    </source>
</evidence>
<gene>
    <name evidence="2" type="ORF">UFOVP1135_19</name>
    <name evidence="3" type="ORF">UFOVP1253_12</name>
    <name evidence="4" type="ORF">UFOVP1495_17</name>
</gene>
<evidence type="ECO:0000313" key="4">
    <source>
        <dbReference type="EMBL" id="CAB4217236.1"/>
    </source>
</evidence>
<protein>
    <submittedName>
        <fullName evidence="2">Uncharacterized protein</fullName>
    </submittedName>
</protein>
<reference evidence="2" key="1">
    <citation type="submission" date="2020-05" db="EMBL/GenBank/DDBJ databases">
        <authorList>
            <person name="Chiriac C."/>
            <person name="Salcher M."/>
            <person name="Ghai R."/>
            <person name="Kavagutti S V."/>
        </authorList>
    </citation>
    <scope>NUCLEOTIDE SEQUENCE</scope>
</reference>
<dbReference type="EMBL" id="LR797454">
    <property type="protein sequence ID" value="CAB4217236.1"/>
    <property type="molecule type" value="Genomic_DNA"/>
</dbReference>
<evidence type="ECO:0000313" key="2">
    <source>
        <dbReference type="EMBL" id="CAB4186042.1"/>
    </source>
</evidence>
<keyword evidence="1" id="KW-0472">Membrane</keyword>
<proteinExistence type="predicted"/>
<name>A0A6J5QQJ9_9CAUD</name>
<keyword evidence="1" id="KW-1133">Transmembrane helix</keyword>
<feature type="transmembrane region" description="Helical" evidence="1">
    <location>
        <begin position="6"/>
        <end position="27"/>
    </location>
</feature>
<sequence>MSNNDKLAIICLIGATISFGIGMFDAYRQGYKRGVRDGWHRGRNVSRQEFWSE</sequence>
<keyword evidence="1" id="KW-0812">Transmembrane</keyword>
<dbReference type="EMBL" id="LR797208">
    <property type="protein sequence ID" value="CAB4194216.1"/>
    <property type="molecule type" value="Genomic_DNA"/>
</dbReference>